<dbReference type="InterPro" id="IPR038186">
    <property type="entry name" value="CHAD_dom_sf"/>
</dbReference>
<accession>A0ABW3N069</accession>
<dbReference type="PANTHER" id="PTHR39339:SF1">
    <property type="entry name" value="CHAD DOMAIN-CONTAINING PROTEIN"/>
    <property type="match status" value="1"/>
</dbReference>
<sequence>MPSAASLVRQRLTVQREALTEAEEALLGGEPEGLHDVRVAIRRIRSALATFRPVLEPTVTDPLRDELRWVSGLLGQARDIEVVIEHTELLLAAAEPVGLDDAVTGLRARLRLDLAAAGDVVDETLASTRYAAVIALLDAAVTDPPFTAEADGGARKIARKRVEHDLERVVERIGLARATSDPEEQAARLHDVRKAAKRLRYAAEAAAPVAGSRIREIEEVAEGTQDVIGLHHDATVTRSTLRHLALDVESGEAAAFLLGHLDADEQRALRDLRSRAMDALTALEKLADDRR</sequence>
<dbReference type="EMBL" id="JBHTKH010000007">
    <property type="protein sequence ID" value="MFD1055199.1"/>
    <property type="molecule type" value="Genomic_DNA"/>
</dbReference>
<evidence type="ECO:0000313" key="3">
    <source>
        <dbReference type="Proteomes" id="UP001597046"/>
    </source>
</evidence>
<name>A0ABW3N069_9MICO</name>
<keyword evidence="3" id="KW-1185">Reference proteome</keyword>
<dbReference type="Pfam" id="PF05235">
    <property type="entry name" value="CHAD"/>
    <property type="match status" value="1"/>
</dbReference>
<evidence type="ECO:0000313" key="2">
    <source>
        <dbReference type="EMBL" id="MFD1055199.1"/>
    </source>
</evidence>
<feature type="domain" description="CHAD" evidence="1">
    <location>
        <begin position="1"/>
        <end position="285"/>
    </location>
</feature>
<comment type="caution">
    <text evidence="2">The sequence shown here is derived from an EMBL/GenBank/DDBJ whole genome shotgun (WGS) entry which is preliminary data.</text>
</comment>
<evidence type="ECO:0000259" key="1">
    <source>
        <dbReference type="PROSITE" id="PS51708"/>
    </source>
</evidence>
<organism evidence="2 3">
    <name type="scientific">Terrabacter terrigena</name>
    <dbReference type="NCBI Taxonomy" id="574718"/>
    <lineage>
        <taxon>Bacteria</taxon>
        <taxon>Bacillati</taxon>
        <taxon>Actinomycetota</taxon>
        <taxon>Actinomycetes</taxon>
        <taxon>Micrococcales</taxon>
        <taxon>Intrasporangiaceae</taxon>
        <taxon>Terrabacter</taxon>
    </lineage>
</organism>
<proteinExistence type="predicted"/>
<protein>
    <submittedName>
        <fullName evidence="2">CHAD domain-containing protein</fullName>
    </submittedName>
</protein>
<reference evidence="3" key="1">
    <citation type="journal article" date="2019" name="Int. J. Syst. Evol. Microbiol.">
        <title>The Global Catalogue of Microorganisms (GCM) 10K type strain sequencing project: providing services to taxonomists for standard genome sequencing and annotation.</title>
        <authorList>
            <consortium name="The Broad Institute Genomics Platform"/>
            <consortium name="The Broad Institute Genome Sequencing Center for Infectious Disease"/>
            <person name="Wu L."/>
            <person name="Ma J."/>
        </authorList>
    </citation>
    <scope>NUCLEOTIDE SEQUENCE [LARGE SCALE GENOMIC DNA]</scope>
    <source>
        <strain evidence="3">CCUG 57508</strain>
    </source>
</reference>
<dbReference type="Proteomes" id="UP001597046">
    <property type="component" value="Unassembled WGS sequence"/>
</dbReference>
<gene>
    <name evidence="2" type="ORF">ACFQ2V_12855</name>
</gene>
<dbReference type="InterPro" id="IPR007899">
    <property type="entry name" value="CHAD_dom"/>
</dbReference>
<dbReference type="RefSeq" id="WP_386053116.1">
    <property type="nucleotide sequence ID" value="NZ_JBHTKH010000007.1"/>
</dbReference>
<dbReference type="PROSITE" id="PS51708">
    <property type="entry name" value="CHAD"/>
    <property type="match status" value="1"/>
</dbReference>
<dbReference type="PANTHER" id="PTHR39339">
    <property type="entry name" value="SLR1444 PROTEIN"/>
    <property type="match status" value="1"/>
</dbReference>
<dbReference type="Gene3D" id="1.40.20.10">
    <property type="entry name" value="CHAD domain"/>
    <property type="match status" value="1"/>
</dbReference>
<dbReference type="SMART" id="SM00880">
    <property type="entry name" value="CHAD"/>
    <property type="match status" value="1"/>
</dbReference>